<evidence type="ECO:0000256" key="1">
    <source>
        <dbReference type="SAM" id="MobiDB-lite"/>
    </source>
</evidence>
<feature type="compositionally biased region" description="Basic and acidic residues" evidence="1">
    <location>
        <begin position="508"/>
        <end position="520"/>
    </location>
</feature>
<feature type="region of interest" description="Disordered" evidence="1">
    <location>
        <begin position="1"/>
        <end position="27"/>
    </location>
</feature>
<organism evidence="2 3">
    <name type="scientific">Diaporthe vaccinii</name>
    <dbReference type="NCBI Taxonomy" id="105482"/>
    <lineage>
        <taxon>Eukaryota</taxon>
        <taxon>Fungi</taxon>
        <taxon>Dikarya</taxon>
        <taxon>Ascomycota</taxon>
        <taxon>Pezizomycotina</taxon>
        <taxon>Sordariomycetes</taxon>
        <taxon>Sordariomycetidae</taxon>
        <taxon>Diaporthales</taxon>
        <taxon>Diaporthaceae</taxon>
        <taxon>Diaporthe</taxon>
        <taxon>Diaporthe eres species complex</taxon>
    </lineage>
</organism>
<feature type="region of interest" description="Disordered" evidence="1">
    <location>
        <begin position="482"/>
        <end position="520"/>
    </location>
</feature>
<dbReference type="EMBL" id="JBAWTH010000035">
    <property type="protein sequence ID" value="KAL2284702.1"/>
    <property type="molecule type" value="Genomic_DNA"/>
</dbReference>
<accession>A0ABR4EQI7</accession>
<reference evidence="2 3" key="1">
    <citation type="submission" date="2024-03" db="EMBL/GenBank/DDBJ databases">
        <title>A high-quality draft genome sequence of Diaporthe vaccinii, a causative agent of upright dieback and viscid rot disease in cranberry plants.</title>
        <authorList>
            <person name="Sarrasin M."/>
            <person name="Lang B.F."/>
            <person name="Burger G."/>
        </authorList>
    </citation>
    <scope>NUCLEOTIDE SEQUENCE [LARGE SCALE GENOMIC DNA]</scope>
    <source>
        <strain evidence="2 3">IS7</strain>
    </source>
</reference>
<dbReference type="Proteomes" id="UP001600888">
    <property type="component" value="Unassembled WGS sequence"/>
</dbReference>
<name>A0ABR4EQI7_9PEZI</name>
<evidence type="ECO:0000313" key="2">
    <source>
        <dbReference type="EMBL" id="KAL2284702.1"/>
    </source>
</evidence>
<proteinExistence type="predicted"/>
<comment type="caution">
    <text evidence="2">The sequence shown here is derived from an EMBL/GenBank/DDBJ whole genome shotgun (WGS) entry which is preliminary data.</text>
</comment>
<keyword evidence="3" id="KW-1185">Reference proteome</keyword>
<evidence type="ECO:0000313" key="3">
    <source>
        <dbReference type="Proteomes" id="UP001600888"/>
    </source>
</evidence>
<feature type="region of interest" description="Disordered" evidence="1">
    <location>
        <begin position="241"/>
        <end position="295"/>
    </location>
</feature>
<feature type="compositionally biased region" description="Low complexity" evidence="1">
    <location>
        <begin position="1"/>
        <end position="11"/>
    </location>
</feature>
<gene>
    <name evidence="2" type="ORF">FJTKL_08786</name>
</gene>
<feature type="compositionally biased region" description="Basic and acidic residues" evidence="1">
    <location>
        <begin position="241"/>
        <end position="265"/>
    </location>
</feature>
<sequence length="520" mass="57263">MNYNQQQQIPTTAPPPPSPQQRQQGLTAEQRQYALMVLKQEEALKAAQQKRDFKGQRSRVQDMLEYRNRDNPVVINGLHEYLAMDAAYKSLSNRDDEEQEKVSMDGFPVTDADRAVLVAELTAAIMDFSNIVDKPMKRQSARNAPVANSAVKAVKALSTFEVQLLAWKIMCAICDAHCGLHNVPSWTNVWKYNSYDSFRERFRDVRHAIMRCKALLKSILDTDIPFAKRLAAGPRAEFRMKRENSEINDRRAAEREGMKKRKSDDADLDGEEGNALPDPGSQAPLPGYQQGQFPAEDYTSKSNTICDVYNDPIFQSSDGIVHSYDGNFSTGGTEILDNAFDSPSVGGHASSRDFVADQSGGMDGATNNENPMDLWAHHDHDFSQASTEIGMRDVGSQASGLQPAAGDSGVNTKMPPGPGNPADLQNWDSQVPGGYDAENDDLLDAFDLLRELSPGLRLTLATLGDSVETQQQDQILSAVTSAEESLNTDPGDFVLAEPASTSQGPQEQIEHDRLFSGEED</sequence>
<protein>
    <submittedName>
        <fullName evidence="2">Uncharacterized protein</fullName>
    </submittedName>
</protein>